<keyword evidence="1 3" id="KW-0560">Oxidoreductase</keyword>
<name>A0A372JCV9_9ACTN</name>
<comment type="caution">
    <text evidence="3">The sequence shown here is derived from an EMBL/GenBank/DDBJ whole genome shotgun (WGS) entry which is preliminary data.</text>
</comment>
<protein>
    <submittedName>
        <fullName evidence="3">TIGR03619 family F420-dependent LLM class oxidoreductase</fullName>
        <ecNumber evidence="3">1.-.-.-</ecNumber>
    </submittedName>
</protein>
<evidence type="ECO:0000313" key="3">
    <source>
        <dbReference type="EMBL" id="RFU37812.1"/>
    </source>
</evidence>
<dbReference type="OrthoDB" id="3206024at2"/>
<accession>A0A372JCV9</accession>
<dbReference type="Proteomes" id="UP000261811">
    <property type="component" value="Unassembled WGS sequence"/>
</dbReference>
<dbReference type="GO" id="GO:0016705">
    <property type="term" value="F:oxidoreductase activity, acting on paired donors, with incorporation or reduction of molecular oxygen"/>
    <property type="evidence" value="ECO:0007669"/>
    <property type="project" value="InterPro"/>
</dbReference>
<dbReference type="InterPro" id="IPR036661">
    <property type="entry name" value="Luciferase-like_sf"/>
</dbReference>
<dbReference type="SUPFAM" id="SSF51679">
    <property type="entry name" value="Bacterial luciferase-like"/>
    <property type="match status" value="1"/>
</dbReference>
<proteinExistence type="predicted"/>
<gene>
    <name evidence="3" type="ORF">DZF91_30950</name>
</gene>
<sequence>MRLGITMFATDRTMPPHELAVAAEERGFASLYLPEHTHIPVARTTPPPTGADTLPEEYARTLDPLVALAAAAVPTRTLTLGTGVLLAAQREPLVTAKAVATLDRISGGRVVLGVGYGWNREEAADHGVDWPLRRARVREAVLAMRELWTRDEAVFEGEYASFAPSWSWPKPAGPVPVLLGGAPGPTLFAHVAEYGDGWMPIGGAGVREALPALRAACEAAGRPMARVVPFGTVPTHAKLEYYAGLGVDEVVLRVPGGGRDEVLPVLDRYAAEHLGR</sequence>
<evidence type="ECO:0000259" key="2">
    <source>
        <dbReference type="Pfam" id="PF00296"/>
    </source>
</evidence>
<dbReference type="Pfam" id="PF00296">
    <property type="entry name" value="Bac_luciferase"/>
    <property type="match status" value="1"/>
</dbReference>
<feature type="domain" description="Luciferase-like" evidence="2">
    <location>
        <begin position="18"/>
        <end position="228"/>
    </location>
</feature>
<dbReference type="InterPro" id="IPR011251">
    <property type="entry name" value="Luciferase-like_dom"/>
</dbReference>
<evidence type="ECO:0000256" key="1">
    <source>
        <dbReference type="ARBA" id="ARBA00023002"/>
    </source>
</evidence>
<evidence type="ECO:0000313" key="4">
    <source>
        <dbReference type="Proteomes" id="UP000261811"/>
    </source>
</evidence>
<dbReference type="PANTHER" id="PTHR43244:SF1">
    <property type="entry name" value="5,10-METHYLENETETRAHYDROMETHANOPTERIN REDUCTASE"/>
    <property type="match status" value="1"/>
</dbReference>
<dbReference type="AlphaFoldDB" id="A0A372JCV9"/>
<dbReference type="PANTHER" id="PTHR43244">
    <property type="match status" value="1"/>
</dbReference>
<organism evidence="3 4">
    <name type="scientific">Actinomadura logoneensis</name>
    <dbReference type="NCBI Taxonomy" id="2293572"/>
    <lineage>
        <taxon>Bacteria</taxon>
        <taxon>Bacillati</taxon>
        <taxon>Actinomycetota</taxon>
        <taxon>Actinomycetes</taxon>
        <taxon>Streptosporangiales</taxon>
        <taxon>Thermomonosporaceae</taxon>
        <taxon>Actinomadura</taxon>
    </lineage>
</organism>
<dbReference type="InterPro" id="IPR019921">
    <property type="entry name" value="Lucif-like_OxRdtase_Rv2161c"/>
</dbReference>
<reference evidence="3 4" key="1">
    <citation type="submission" date="2018-08" db="EMBL/GenBank/DDBJ databases">
        <title>Actinomadura jelena sp. nov., a novel Actinomycete isolated from soil in Chad.</title>
        <authorList>
            <person name="Shi L."/>
        </authorList>
    </citation>
    <scope>NUCLEOTIDE SEQUENCE [LARGE SCALE GENOMIC DNA]</scope>
    <source>
        <strain evidence="3 4">NEAU-G17</strain>
    </source>
</reference>
<dbReference type="InterPro" id="IPR050564">
    <property type="entry name" value="F420-G6PD/mer"/>
</dbReference>
<dbReference type="NCBIfam" id="TIGR03619">
    <property type="entry name" value="F420_Rv2161c"/>
    <property type="match status" value="1"/>
</dbReference>
<keyword evidence="4" id="KW-1185">Reference proteome</keyword>
<dbReference type="EMBL" id="QURH01000917">
    <property type="protein sequence ID" value="RFU37812.1"/>
    <property type="molecule type" value="Genomic_DNA"/>
</dbReference>
<dbReference type="Gene3D" id="3.20.20.30">
    <property type="entry name" value="Luciferase-like domain"/>
    <property type="match status" value="1"/>
</dbReference>
<dbReference type="EC" id="1.-.-.-" evidence="3"/>
<dbReference type="RefSeq" id="WP_117360618.1">
    <property type="nucleotide sequence ID" value="NZ_QURH01000917.1"/>
</dbReference>